<evidence type="ECO:0000256" key="3">
    <source>
        <dbReference type="ARBA" id="ARBA00022490"/>
    </source>
</evidence>
<evidence type="ECO:0000256" key="1">
    <source>
        <dbReference type="ARBA" id="ARBA00004496"/>
    </source>
</evidence>
<keyword evidence="4" id="KW-0678">Repressor</keyword>
<dbReference type="InterPro" id="IPR020569">
    <property type="entry name" value="UPF0029_Impact_CS"/>
</dbReference>
<comment type="caution">
    <text evidence="9">The sequence shown here is derived from an EMBL/GenBank/DDBJ whole genome shotgun (WGS) entry which is preliminary data.</text>
</comment>
<dbReference type="CDD" id="cd23822">
    <property type="entry name" value="RWD_ScYIH1-like"/>
    <property type="match status" value="1"/>
</dbReference>
<dbReference type="SUPFAM" id="SSF89796">
    <property type="entry name" value="CoA-transferase family III (CaiB/BaiF)"/>
    <property type="match status" value="1"/>
</dbReference>
<reference evidence="9 10" key="1">
    <citation type="submission" date="2019-12" db="EMBL/GenBank/DDBJ databases">
        <title>Draft genome sequence of the ascomycete Xylaria multiplex DSM 110363.</title>
        <authorList>
            <person name="Buettner E."/>
            <person name="Kellner H."/>
        </authorList>
    </citation>
    <scope>NUCLEOTIDE SEQUENCE [LARGE SCALE GENOMIC DNA]</scope>
    <source>
        <strain evidence="9 10">DSM 110363</strain>
    </source>
</reference>
<dbReference type="InterPro" id="IPR003673">
    <property type="entry name" value="CoA-Trfase_fam_III"/>
</dbReference>
<dbReference type="GO" id="GO:0005737">
    <property type="term" value="C:cytoplasm"/>
    <property type="evidence" value="ECO:0007669"/>
    <property type="project" value="UniProtKB-SubCell"/>
</dbReference>
<dbReference type="Gene3D" id="3.40.50.10540">
    <property type="entry name" value="Crotonobetainyl-coa:carnitine coa-transferase, domain 1"/>
    <property type="match status" value="1"/>
</dbReference>
<dbReference type="PANTHER" id="PTHR48228:SF5">
    <property type="entry name" value="ALPHA-METHYLACYL-COA RACEMASE"/>
    <property type="match status" value="1"/>
</dbReference>
<gene>
    <name evidence="9" type="ORF">GQX73_g9708</name>
</gene>
<comment type="subcellular location">
    <subcellularLocation>
        <location evidence="1">Cytoplasm</location>
    </subcellularLocation>
</comment>
<evidence type="ECO:0000259" key="8">
    <source>
        <dbReference type="PROSITE" id="PS50908"/>
    </source>
</evidence>
<evidence type="ECO:0000256" key="4">
    <source>
        <dbReference type="ARBA" id="ARBA00022491"/>
    </source>
</evidence>
<keyword evidence="5" id="KW-0810">Translation regulation</keyword>
<dbReference type="InterPro" id="IPR001498">
    <property type="entry name" value="Impact_N"/>
</dbReference>
<dbReference type="PANTHER" id="PTHR48228">
    <property type="entry name" value="SUCCINYL-COA--D-CITRAMALATE COA-TRANSFERASE"/>
    <property type="match status" value="1"/>
</dbReference>
<dbReference type="GO" id="GO:0006417">
    <property type="term" value="P:regulation of translation"/>
    <property type="evidence" value="ECO:0007669"/>
    <property type="project" value="UniProtKB-KW"/>
</dbReference>
<feature type="region of interest" description="Disordered" evidence="7">
    <location>
        <begin position="644"/>
        <end position="673"/>
    </location>
</feature>
<dbReference type="InterPro" id="IPR036956">
    <property type="entry name" value="Impact_N_sf"/>
</dbReference>
<dbReference type="SUPFAM" id="SSF54211">
    <property type="entry name" value="Ribosomal protein S5 domain 2-like"/>
    <property type="match status" value="1"/>
</dbReference>
<dbReference type="Pfam" id="PF02515">
    <property type="entry name" value="CoA_transf_3"/>
    <property type="match status" value="1"/>
</dbReference>
<evidence type="ECO:0000256" key="6">
    <source>
        <dbReference type="ARBA" id="ARBA00023016"/>
    </source>
</evidence>
<protein>
    <recommendedName>
        <fullName evidence="8">RWD domain-containing protein</fullName>
    </recommendedName>
</protein>
<accession>A0A7C8MJ62</accession>
<dbReference type="InParanoid" id="A0A7C8MJ62"/>
<dbReference type="InterPro" id="IPR050509">
    <property type="entry name" value="CoA-transferase_III"/>
</dbReference>
<dbReference type="EMBL" id="WUBL01000177">
    <property type="protein sequence ID" value="KAF2963870.1"/>
    <property type="molecule type" value="Genomic_DNA"/>
</dbReference>
<evidence type="ECO:0000256" key="2">
    <source>
        <dbReference type="ARBA" id="ARBA00008383"/>
    </source>
</evidence>
<evidence type="ECO:0000256" key="5">
    <source>
        <dbReference type="ARBA" id="ARBA00022845"/>
    </source>
</evidence>
<evidence type="ECO:0000313" key="9">
    <source>
        <dbReference type="EMBL" id="KAF2963870.1"/>
    </source>
</evidence>
<feature type="domain" description="RWD" evidence="8">
    <location>
        <begin position="7"/>
        <end position="107"/>
    </location>
</feature>
<sequence>MSDELRDEVEAINSIYGEGCLVPSNETAAYILTPPGGSSSIRVEFPLDYPAVPPMVIGTNSIGQGGKKGDTARELALFCQVLGNVYEPGAVCLFDAIEELTRLLGEQAPEQDSPDMDSGEHAGGNDFTSFDHTEGLKLTKEPPWILSDPVVELKSTFVARCAAVTSTTEAEAFLQHLLASDKKVRTATHNMTAWRIRGPNNTAFQDCNDDGETAAGGRLLHLMQLMDLWDVMVVVTRWYGGHKLGPRRLYENLLARKWNKTIITRLDWALGLRDGRPASSARTESPGIRWTCSRWALRVFRLHTLINTTNVKKQGPFAGLLLADAGANVLRIDRPIPGVTHTLGVEAPFGQDFLTRHKSSIAVDLKSASGVGLIKELVKTADVVIDPFRPGVLEKLGLGPEVLSQVNPRLIYARMTGFRRDGKYAAMAGHDINYLAISGVLSMLGRAGAKPHPPINILGDFAGGGAALFQGILMAVITRERTGKGQVVEANMVDGANYLATFPRLARKTPVGDRPRGENQLDGGCPFYDTYGTRDGKYMSVGALEPQFYAALVEGLGLVHKGWDQTRWNRDTWPEMKTAFETAFKSKTRGEWEAIFDGTDSCCLPVVEYGELETDPAREGDQRPLVTLRETPCLAINEMPTDQTLQGQGVGVPGSGYGTLPLRLGEGGEEARE</sequence>
<keyword evidence="10" id="KW-1185">Reference proteome</keyword>
<evidence type="ECO:0000313" key="10">
    <source>
        <dbReference type="Proteomes" id="UP000481858"/>
    </source>
</evidence>
<name>A0A7C8MJ62_9PEZI</name>
<dbReference type="Pfam" id="PF05773">
    <property type="entry name" value="RWD"/>
    <property type="match status" value="1"/>
</dbReference>
<dbReference type="OrthoDB" id="16747at2759"/>
<dbReference type="InterPro" id="IPR044855">
    <property type="entry name" value="CoA-Trfase_III_dom3_sf"/>
</dbReference>
<dbReference type="Pfam" id="PF01205">
    <property type="entry name" value="Impact_N"/>
    <property type="match status" value="1"/>
</dbReference>
<feature type="compositionally biased region" description="Gly residues" evidence="7">
    <location>
        <begin position="648"/>
        <end position="657"/>
    </location>
</feature>
<dbReference type="PROSITE" id="PS00910">
    <property type="entry name" value="UPF0029"/>
    <property type="match status" value="1"/>
</dbReference>
<comment type="similarity">
    <text evidence="2">Belongs to the CoA-transferase III family.</text>
</comment>
<dbReference type="AlphaFoldDB" id="A0A7C8MJ62"/>
<keyword evidence="6" id="KW-0346">Stress response</keyword>
<dbReference type="InterPro" id="IPR006575">
    <property type="entry name" value="RWD_dom"/>
</dbReference>
<dbReference type="InterPro" id="IPR023606">
    <property type="entry name" value="CoA-Trfase_III_dom_1_sf"/>
</dbReference>
<dbReference type="PROSITE" id="PS50908">
    <property type="entry name" value="RWD"/>
    <property type="match status" value="1"/>
</dbReference>
<evidence type="ECO:0000256" key="7">
    <source>
        <dbReference type="SAM" id="MobiDB-lite"/>
    </source>
</evidence>
<dbReference type="Gene3D" id="3.30.1540.10">
    <property type="entry name" value="formyl-coa transferase, domain 3"/>
    <property type="match status" value="1"/>
</dbReference>
<organism evidence="9 10">
    <name type="scientific">Xylaria multiplex</name>
    <dbReference type="NCBI Taxonomy" id="323545"/>
    <lineage>
        <taxon>Eukaryota</taxon>
        <taxon>Fungi</taxon>
        <taxon>Dikarya</taxon>
        <taxon>Ascomycota</taxon>
        <taxon>Pezizomycotina</taxon>
        <taxon>Sordariomycetes</taxon>
        <taxon>Xylariomycetidae</taxon>
        <taxon>Xylariales</taxon>
        <taxon>Xylariaceae</taxon>
        <taxon>Xylaria</taxon>
    </lineage>
</organism>
<keyword evidence="3" id="KW-0963">Cytoplasm</keyword>
<proteinExistence type="inferred from homology"/>
<dbReference type="InterPro" id="IPR020568">
    <property type="entry name" value="Ribosomal_Su5_D2-typ_SF"/>
</dbReference>
<dbReference type="Gene3D" id="3.30.230.30">
    <property type="entry name" value="Impact, N-terminal domain"/>
    <property type="match status" value="1"/>
</dbReference>
<dbReference type="Proteomes" id="UP000481858">
    <property type="component" value="Unassembled WGS sequence"/>
</dbReference>
<dbReference type="SUPFAM" id="SSF54495">
    <property type="entry name" value="UBC-like"/>
    <property type="match status" value="1"/>
</dbReference>
<dbReference type="InterPro" id="IPR016135">
    <property type="entry name" value="UBQ-conjugating_enzyme/RWD"/>
</dbReference>
<dbReference type="GO" id="GO:0003824">
    <property type="term" value="F:catalytic activity"/>
    <property type="evidence" value="ECO:0007669"/>
    <property type="project" value="InterPro"/>
</dbReference>